<dbReference type="SFLD" id="SFLDG00358">
    <property type="entry name" value="Main_(cytGST)"/>
    <property type="match status" value="1"/>
</dbReference>
<dbReference type="InterPro" id="IPR010987">
    <property type="entry name" value="Glutathione-S-Trfase_C-like"/>
</dbReference>
<reference evidence="5" key="1">
    <citation type="submission" date="2018-08" db="EMBL/GenBank/DDBJ databases">
        <authorList>
            <person name="Blom J."/>
        </authorList>
    </citation>
    <scope>NUCLEOTIDE SEQUENCE [LARGE SCALE GENOMIC DNA]</scope>
    <source>
        <strain evidence="5">CCOS 865</strain>
    </source>
</reference>
<dbReference type="InterPro" id="IPR036282">
    <property type="entry name" value="Glutathione-S-Trfase_C_sf"/>
</dbReference>
<keyword evidence="5" id="KW-1185">Reference proteome</keyword>
<keyword evidence="4" id="KW-0560">Oxidoreductase</keyword>
<dbReference type="EMBL" id="UNOZ01000019">
    <property type="protein sequence ID" value="SYX90519.1"/>
    <property type="molecule type" value="Genomic_DNA"/>
</dbReference>
<evidence type="ECO:0000313" key="4">
    <source>
        <dbReference type="EMBL" id="SYX90519.1"/>
    </source>
</evidence>
<organism evidence="4 5">
    <name type="scientific">Pseudomonas reidholzensis</name>
    <dbReference type="NCBI Taxonomy" id="1785162"/>
    <lineage>
        <taxon>Bacteria</taxon>
        <taxon>Pseudomonadati</taxon>
        <taxon>Pseudomonadota</taxon>
        <taxon>Gammaproteobacteria</taxon>
        <taxon>Pseudomonadales</taxon>
        <taxon>Pseudomonadaceae</taxon>
        <taxon>Pseudomonas</taxon>
    </lineage>
</organism>
<evidence type="ECO:0000313" key="5">
    <source>
        <dbReference type="Proteomes" id="UP000263595"/>
    </source>
</evidence>
<dbReference type="InterPro" id="IPR040079">
    <property type="entry name" value="Glutathione_S-Trfase"/>
</dbReference>
<dbReference type="PROSITE" id="PS50404">
    <property type="entry name" value="GST_NTER"/>
    <property type="match status" value="1"/>
</dbReference>
<dbReference type="PANTHER" id="PTHR44051:SF19">
    <property type="entry name" value="DISULFIDE-BOND OXIDOREDUCTASE YFCG"/>
    <property type="match status" value="1"/>
</dbReference>
<gene>
    <name evidence="4" type="primary">yfcG</name>
    <name evidence="4" type="ORF">CCOS865_02786</name>
</gene>
<dbReference type="Proteomes" id="UP000263595">
    <property type="component" value="Unassembled WGS sequence"/>
</dbReference>
<feature type="domain" description="GST C-terminal" evidence="3">
    <location>
        <begin position="90"/>
        <end position="212"/>
    </location>
</feature>
<protein>
    <submittedName>
        <fullName evidence="4">Disulfide-bond oxidoreductase YfcG</fullName>
        <ecNumber evidence="4">1.8.4.-</ecNumber>
    </submittedName>
</protein>
<dbReference type="Gene3D" id="3.40.30.10">
    <property type="entry name" value="Glutaredoxin"/>
    <property type="match status" value="1"/>
</dbReference>
<dbReference type="Gene3D" id="1.20.1050.10">
    <property type="match status" value="1"/>
</dbReference>
<dbReference type="EC" id="1.8.4.-" evidence="4"/>
<dbReference type="CDD" id="cd03048">
    <property type="entry name" value="GST_N_Ure2p_like"/>
    <property type="match status" value="1"/>
</dbReference>
<dbReference type="InterPro" id="IPR036249">
    <property type="entry name" value="Thioredoxin-like_sf"/>
</dbReference>
<proteinExistence type="inferred from homology"/>
<evidence type="ECO:0000259" key="2">
    <source>
        <dbReference type="PROSITE" id="PS50404"/>
    </source>
</evidence>
<dbReference type="Pfam" id="PF02798">
    <property type="entry name" value="GST_N"/>
    <property type="match status" value="1"/>
</dbReference>
<dbReference type="InterPro" id="IPR004046">
    <property type="entry name" value="GST_C"/>
</dbReference>
<dbReference type="GO" id="GO:0016491">
    <property type="term" value="F:oxidoreductase activity"/>
    <property type="evidence" value="ECO:0007669"/>
    <property type="project" value="UniProtKB-KW"/>
</dbReference>
<comment type="similarity">
    <text evidence="1">Belongs to the GST superfamily.</text>
</comment>
<dbReference type="SUPFAM" id="SSF47616">
    <property type="entry name" value="GST C-terminal domain-like"/>
    <property type="match status" value="1"/>
</dbReference>
<dbReference type="SFLD" id="SFLDS00019">
    <property type="entry name" value="Glutathione_Transferase_(cytos"/>
    <property type="match status" value="1"/>
</dbReference>
<evidence type="ECO:0000259" key="3">
    <source>
        <dbReference type="PROSITE" id="PS50405"/>
    </source>
</evidence>
<evidence type="ECO:0000256" key="1">
    <source>
        <dbReference type="RuleBase" id="RU003494"/>
    </source>
</evidence>
<dbReference type="Pfam" id="PF00043">
    <property type="entry name" value="GST_C"/>
    <property type="match status" value="1"/>
</dbReference>
<dbReference type="OrthoDB" id="9803562at2"/>
<dbReference type="SUPFAM" id="SSF52833">
    <property type="entry name" value="Thioredoxin-like"/>
    <property type="match status" value="1"/>
</dbReference>
<name>A0A383RTZ7_9PSED</name>
<dbReference type="PROSITE" id="PS50405">
    <property type="entry name" value="GST_CTER"/>
    <property type="match status" value="1"/>
</dbReference>
<dbReference type="AlphaFoldDB" id="A0A383RTZ7"/>
<dbReference type="InterPro" id="IPR004045">
    <property type="entry name" value="Glutathione_S-Trfase_N"/>
</dbReference>
<dbReference type="RefSeq" id="WP_119141820.1">
    <property type="nucleotide sequence ID" value="NZ_CBCSFL010000007.1"/>
</dbReference>
<accession>A0A383RTZ7</accession>
<dbReference type="PANTHER" id="PTHR44051">
    <property type="entry name" value="GLUTATHIONE S-TRANSFERASE-RELATED"/>
    <property type="match status" value="1"/>
</dbReference>
<feature type="domain" description="GST N-terminal" evidence="2">
    <location>
        <begin position="1"/>
        <end position="87"/>
    </location>
</feature>
<dbReference type="SFLD" id="SFLDG01151">
    <property type="entry name" value="Main.2:_Nu-like"/>
    <property type="match status" value="1"/>
</dbReference>
<sequence length="227" mass="25692">MIELYSWPAPNGQKIHLLLEELGVSYRTLPIDITRGAQHQPRYRAINPNGKIPAIIDHAPLGGGAPITLFESGAIMVYLAEKTGMFLPGDLRGRTETLQWLFWQVGGLGPMMGQAQHFFRYAAAPVPYAIERYQTETRRLLKLLDERLAGRKYICGDYGIVDMACFPWIRVHKMTGVTLDDYPQLKAWYARVRGRPAVGRALDLLRDQWVDVASSAQAKHNLFQVQE</sequence>